<evidence type="ECO:0000313" key="3">
    <source>
        <dbReference type="Proteomes" id="UP000727407"/>
    </source>
</evidence>
<evidence type="ECO:0000256" key="1">
    <source>
        <dbReference type="SAM" id="MobiDB-lite"/>
    </source>
</evidence>
<dbReference type="Proteomes" id="UP000727407">
    <property type="component" value="Unassembled WGS sequence"/>
</dbReference>
<name>A0A8J4TWS4_CLAMG</name>
<dbReference type="OrthoDB" id="20900at2759"/>
<organism evidence="2 3">
    <name type="scientific">Clarias magur</name>
    <name type="common">Asian catfish</name>
    <name type="synonym">Macropteronotus magur</name>
    <dbReference type="NCBI Taxonomy" id="1594786"/>
    <lineage>
        <taxon>Eukaryota</taxon>
        <taxon>Metazoa</taxon>
        <taxon>Chordata</taxon>
        <taxon>Craniata</taxon>
        <taxon>Vertebrata</taxon>
        <taxon>Euteleostomi</taxon>
        <taxon>Actinopterygii</taxon>
        <taxon>Neopterygii</taxon>
        <taxon>Teleostei</taxon>
        <taxon>Ostariophysi</taxon>
        <taxon>Siluriformes</taxon>
        <taxon>Clariidae</taxon>
        <taxon>Clarias</taxon>
    </lineage>
</organism>
<feature type="non-terminal residue" evidence="2">
    <location>
        <position position="1"/>
    </location>
</feature>
<feature type="non-terminal residue" evidence="2">
    <location>
        <position position="84"/>
    </location>
</feature>
<reference evidence="2" key="1">
    <citation type="submission" date="2020-07" db="EMBL/GenBank/DDBJ databases">
        <title>Clarias magur genome sequencing, assembly and annotation.</title>
        <authorList>
            <person name="Kushwaha B."/>
            <person name="Kumar R."/>
            <person name="Das P."/>
            <person name="Joshi C.G."/>
            <person name="Kumar D."/>
            <person name="Nagpure N.S."/>
            <person name="Pandey M."/>
            <person name="Agarwal S."/>
            <person name="Srivastava S."/>
            <person name="Singh M."/>
            <person name="Sahoo L."/>
            <person name="Jayasankar P."/>
            <person name="Meher P.K."/>
            <person name="Koringa P.G."/>
            <person name="Iquebal M.A."/>
            <person name="Das S.P."/>
            <person name="Bit A."/>
            <person name="Patnaik S."/>
            <person name="Patel N."/>
            <person name="Shah T.M."/>
            <person name="Hinsu A."/>
            <person name="Jena J.K."/>
        </authorList>
    </citation>
    <scope>NUCLEOTIDE SEQUENCE</scope>
    <source>
        <strain evidence="2">CIFAMagur01</strain>
        <tissue evidence="2">Testis</tissue>
    </source>
</reference>
<feature type="compositionally biased region" description="Basic and acidic residues" evidence="1">
    <location>
        <begin position="58"/>
        <end position="69"/>
    </location>
</feature>
<sequence length="84" mass="9332">GQEQEVAIEVKDNESSAEADHEEMPIPSSVTTSENTAPQQGVETAEKDVVEETEMAGEEARGTKRKIEDREEGEVSEQRSEKRK</sequence>
<dbReference type="EMBL" id="QNUK01000045">
    <property type="protein sequence ID" value="KAF5905381.1"/>
    <property type="molecule type" value="Genomic_DNA"/>
</dbReference>
<gene>
    <name evidence="2" type="primary">pelp1</name>
    <name evidence="2" type="ORF">DAT39_004868</name>
</gene>
<dbReference type="AlphaFoldDB" id="A0A8J4TWS4"/>
<proteinExistence type="predicted"/>
<keyword evidence="3" id="KW-1185">Reference proteome</keyword>
<feature type="compositionally biased region" description="Basic and acidic residues" evidence="1">
    <location>
        <begin position="8"/>
        <end position="24"/>
    </location>
</feature>
<evidence type="ECO:0000313" key="2">
    <source>
        <dbReference type="EMBL" id="KAF5905381.1"/>
    </source>
</evidence>
<feature type="compositionally biased region" description="Polar residues" evidence="1">
    <location>
        <begin position="28"/>
        <end position="42"/>
    </location>
</feature>
<comment type="caution">
    <text evidence="2">The sequence shown here is derived from an EMBL/GenBank/DDBJ whole genome shotgun (WGS) entry which is preliminary data.</text>
</comment>
<accession>A0A8J4TWS4</accession>
<feature type="region of interest" description="Disordered" evidence="1">
    <location>
        <begin position="1"/>
        <end position="84"/>
    </location>
</feature>
<protein>
    <submittedName>
        <fullName evidence="2">Proline-, glutamic acid- and leucine-rich protein 1-like</fullName>
    </submittedName>
</protein>